<dbReference type="SUPFAM" id="SSF50129">
    <property type="entry name" value="GroES-like"/>
    <property type="match status" value="1"/>
</dbReference>
<dbReference type="InterPro" id="IPR020843">
    <property type="entry name" value="ER"/>
</dbReference>
<dbReference type="GO" id="GO:0004315">
    <property type="term" value="F:3-oxoacyl-[acyl-carrier-protein] synthase activity"/>
    <property type="evidence" value="ECO:0007669"/>
    <property type="project" value="UniProtKB-EC"/>
</dbReference>
<reference evidence="3" key="1">
    <citation type="submission" date="2016-10" db="EMBL/GenBank/DDBJ databases">
        <title>Sequence of Gallionella enrichment culture.</title>
        <authorList>
            <person name="Poehlein A."/>
            <person name="Muehling M."/>
            <person name="Daniel R."/>
        </authorList>
    </citation>
    <scope>NUCLEOTIDE SEQUENCE</scope>
</reference>
<dbReference type="GO" id="GO:0016491">
    <property type="term" value="F:oxidoreductase activity"/>
    <property type="evidence" value="ECO:0007669"/>
    <property type="project" value="InterPro"/>
</dbReference>
<dbReference type="PANTHER" id="PTHR44154:SF1">
    <property type="entry name" value="QUINONE OXIDOREDUCTASE"/>
    <property type="match status" value="1"/>
</dbReference>
<dbReference type="SUPFAM" id="SSF51735">
    <property type="entry name" value="NAD(P)-binding Rossmann-fold domains"/>
    <property type="match status" value="1"/>
</dbReference>
<dbReference type="Pfam" id="PF00107">
    <property type="entry name" value="ADH_zinc_N"/>
    <property type="match status" value="1"/>
</dbReference>
<proteinExistence type="predicted"/>
<sequence length="328" mass="34464">MQSYWMQMTDGHATLELRDVAQPEPGPQQVLVRLHAASLNRGEFIAGQGLPGKPGIAKAIGTDGAGAVVKLGPGVSSLKPGDRVMGRCPGAFAEYALMEVREAMLVPAELSWEEAASVPITFQVVYDMLVLQGHLAADEWLLINGVSSGVGVAALQTAKALGAKVIGTSGSAEKLARLKPLGLDVGLCTRAADFYDAVMQATGGRGANLVVNTVGGSVFAENLRCMAFQGRLATVGYVDGVLKTEIDIEALHAKRLTLFGVSNKMRTSEQRAQSLPGFIADVMPAIAAGRIKPLVDRIFPFKQLAAAKAYMEANQHLGKIVLAISGEG</sequence>
<keyword evidence="1" id="KW-0521">NADP</keyword>
<dbReference type="Gene3D" id="3.40.50.720">
    <property type="entry name" value="NAD(P)-binding Rossmann-like Domain"/>
    <property type="match status" value="1"/>
</dbReference>
<comment type="caution">
    <text evidence="3">The sequence shown here is derived from an EMBL/GenBank/DDBJ whole genome shotgun (WGS) entry which is preliminary data.</text>
</comment>
<dbReference type="InterPro" id="IPR013149">
    <property type="entry name" value="ADH-like_C"/>
</dbReference>
<dbReference type="Pfam" id="PF08240">
    <property type="entry name" value="ADH_N"/>
    <property type="match status" value="1"/>
</dbReference>
<keyword evidence="3" id="KW-0012">Acyltransferase</keyword>
<dbReference type="SMART" id="SM00829">
    <property type="entry name" value="PKS_ER"/>
    <property type="match status" value="1"/>
</dbReference>
<dbReference type="Gene3D" id="3.90.180.10">
    <property type="entry name" value="Medium-chain alcohol dehydrogenases, catalytic domain"/>
    <property type="match status" value="1"/>
</dbReference>
<dbReference type="AlphaFoldDB" id="A0A1J5S2F4"/>
<dbReference type="EMBL" id="MLJW01000157">
    <property type="protein sequence ID" value="OIQ95947.1"/>
    <property type="molecule type" value="Genomic_DNA"/>
</dbReference>
<dbReference type="InterPro" id="IPR013154">
    <property type="entry name" value="ADH-like_N"/>
</dbReference>
<evidence type="ECO:0000256" key="1">
    <source>
        <dbReference type="ARBA" id="ARBA00022857"/>
    </source>
</evidence>
<keyword evidence="3" id="KW-0808">Transferase</keyword>
<gene>
    <name evidence="3" type="primary">ppsC_2</name>
    <name evidence="3" type="ORF">GALL_220800</name>
</gene>
<dbReference type="InterPro" id="IPR036291">
    <property type="entry name" value="NAD(P)-bd_dom_sf"/>
</dbReference>
<name>A0A1J5S2F4_9ZZZZ</name>
<dbReference type="EC" id="2.3.1.41" evidence="3"/>
<accession>A0A1J5S2F4</accession>
<feature type="domain" description="Enoyl reductase (ER)" evidence="2">
    <location>
        <begin position="11"/>
        <end position="322"/>
    </location>
</feature>
<evidence type="ECO:0000259" key="2">
    <source>
        <dbReference type="SMART" id="SM00829"/>
    </source>
</evidence>
<dbReference type="PANTHER" id="PTHR44154">
    <property type="entry name" value="QUINONE OXIDOREDUCTASE"/>
    <property type="match status" value="1"/>
</dbReference>
<dbReference type="InterPro" id="IPR051603">
    <property type="entry name" value="Zinc-ADH_QOR/CCCR"/>
</dbReference>
<protein>
    <submittedName>
        <fullName evidence="3">Phthiocerol synthesis polyketide synthase type I PpsC</fullName>
        <ecNumber evidence="3">2.3.1.41</ecNumber>
    </submittedName>
</protein>
<dbReference type="InterPro" id="IPR011032">
    <property type="entry name" value="GroES-like_sf"/>
</dbReference>
<organism evidence="3">
    <name type="scientific">mine drainage metagenome</name>
    <dbReference type="NCBI Taxonomy" id="410659"/>
    <lineage>
        <taxon>unclassified sequences</taxon>
        <taxon>metagenomes</taxon>
        <taxon>ecological metagenomes</taxon>
    </lineage>
</organism>
<evidence type="ECO:0000313" key="3">
    <source>
        <dbReference type="EMBL" id="OIQ95947.1"/>
    </source>
</evidence>